<sequence>MNLQNDTEDNHDINDLISGKYSNNVVKNIFKTVQESPDLKALWPSLKRNQPRETTTEANFFAIRNEKNEKVLENSEKLLAQVMSSINTIIESQARSHACVPLRPDLQEFYNMILQSRREQDMVREKRHLNRLHKREDFSYNKHLIDPNEIEQERSKVKKLLKDENQKMGGREDLLQNLSTLQQLQDKEKRQKLKQKGSEQQASHLSGKIRKSLETHYTAEFLKLLKAAEFYKDISEGLI</sequence>
<evidence type="ECO:0000313" key="3">
    <source>
        <dbReference type="Proteomes" id="UP000037069"/>
    </source>
</evidence>
<dbReference type="OrthoDB" id="8035982at2759"/>
<accession>A0A0L0C4K8</accession>
<evidence type="ECO:0000256" key="1">
    <source>
        <dbReference type="SAM" id="MobiDB-lite"/>
    </source>
</evidence>
<proteinExistence type="predicted"/>
<dbReference type="AlphaFoldDB" id="A0A0L0C4K8"/>
<organism evidence="2 3">
    <name type="scientific">Lucilia cuprina</name>
    <name type="common">Green bottle fly</name>
    <name type="synonym">Australian sheep blowfly</name>
    <dbReference type="NCBI Taxonomy" id="7375"/>
    <lineage>
        <taxon>Eukaryota</taxon>
        <taxon>Metazoa</taxon>
        <taxon>Ecdysozoa</taxon>
        <taxon>Arthropoda</taxon>
        <taxon>Hexapoda</taxon>
        <taxon>Insecta</taxon>
        <taxon>Pterygota</taxon>
        <taxon>Neoptera</taxon>
        <taxon>Endopterygota</taxon>
        <taxon>Diptera</taxon>
        <taxon>Brachycera</taxon>
        <taxon>Muscomorpha</taxon>
        <taxon>Oestroidea</taxon>
        <taxon>Calliphoridae</taxon>
        <taxon>Luciliinae</taxon>
        <taxon>Lucilia</taxon>
    </lineage>
</organism>
<protein>
    <submittedName>
        <fullName evidence="2">Uncharacterized protein</fullName>
    </submittedName>
</protein>
<dbReference type="EMBL" id="JRES01000930">
    <property type="protein sequence ID" value="KNC27192.1"/>
    <property type="molecule type" value="Genomic_DNA"/>
</dbReference>
<feature type="region of interest" description="Disordered" evidence="1">
    <location>
        <begin position="188"/>
        <end position="207"/>
    </location>
</feature>
<keyword evidence="3" id="KW-1185">Reference proteome</keyword>
<dbReference type="Proteomes" id="UP000037069">
    <property type="component" value="Unassembled WGS sequence"/>
</dbReference>
<comment type="caution">
    <text evidence="2">The sequence shown here is derived from an EMBL/GenBank/DDBJ whole genome shotgun (WGS) entry which is preliminary data.</text>
</comment>
<reference evidence="2 3" key="1">
    <citation type="journal article" date="2015" name="Nat. Commun.">
        <title>Lucilia cuprina genome unlocks parasitic fly biology to underpin future interventions.</title>
        <authorList>
            <person name="Anstead C.A."/>
            <person name="Korhonen P.K."/>
            <person name="Young N.D."/>
            <person name="Hall R.S."/>
            <person name="Jex A.R."/>
            <person name="Murali S.C."/>
            <person name="Hughes D.S."/>
            <person name="Lee S.F."/>
            <person name="Perry T."/>
            <person name="Stroehlein A.J."/>
            <person name="Ansell B.R."/>
            <person name="Breugelmans B."/>
            <person name="Hofmann A."/>
            <person name="Qu J."/>
            <person name="Dugan S."/>
            <person name="Lee S.L."/>
            <person name="Chao H."/>
            <person name="Dinh H."/>
            <person name="Han Y."/>
            <person name="Doddapaneni H.V."/>
            <person name="Worley K.C."/>
            <person name="Muzny D.M."/>
            <person name="Ioannidis P."/>
            <person name="Waterhouse R.M."/>
            <person name="Zdobnov E.M."/>
            <person name="James P.J."/>
            <person name="Bagnall N.H."/>
            <person name="Kotze A.C."/>
            <person name="Gibbs R.A."/>
            <person name="Richards S."/>
            <person name="Batterham P."/>
            <person name="Gasser R.B."/>
        </authorList>
    </citation>
    <scope>NUCLEOTIDE SEQUENCE [LARGE SCALE GENOMIC DNA]</scope>
    <source>
        <strain evidence="2 3">LS</strain>
        <tissue evidence="2">Full body</tissue>
    </source>
</reference>
<name>A0A0L0C4K8_LUCCU</name>
<evidence type="ECO:0000313" key="2">
    <source>
        <dbReference type="EMBL" id="KNC27192.1"/>
    </source>
</evidence>
<dbReference type="OMA" id="GNTESCD"/>
<gene>
    <name evidence="2" type="ORF">FF38_02642</name>
</gene>
<dbReference type="STRING" id="7375.A0A0L0C4K8"/>